<dbReference type="InterPro" id="IPR036259">
    <property type="entry name" value="MFS_trans_sf"/>
</dbReference>
<proteinExistence type="predicted"/>
<keyword evidence="3" id="KW-1185">Reference proteome</keyword>
<dbReference type="AlphaFoldDB" id="A0A163CPS5"/>
<gene>
    <name evidence="2" type="ORF">ST47_g6155</name>
</gene>
<dbReference type="OrthoDB" id="4158258at2759"/>
<dbReference type="Proteomes" id="UP000076837">
    <property type="component" value="Unassembled WGS sequence"/>
</dbReference>
<protein>
    <submittedName>
        <fullName evidence="2">Uncharacterized protein</fullName>
    </submittedName>
</protein>
<feature type="region of interest" description="Disordered" evidence="1">
    <location>
        <begin position="1"/>
        <end position="41"/>
    </location>
</feature>
<evidence type="ECO:0000256" key="1">
    <source>
        <dbReference type="SAM" id="MobiDB-lite"/>
    </source>
</evidence>
<name>A0A163CPS5_DIDRA</name>
<accession>A0A163CPS5</accession>
<evidence type="ECO:0000313" key="3">
    <source>
        <dbReference type="Proteomes" id="UP000076837"/>
    </source>
</evidence>
<feature type="compositionally biased region" description="Polar residues" evidence="1">
    <location>
        <begin position="8"/>
        <end position="20"/>
    </location>
</feature>
<dbReference type="Gene3D" id="1.20.1250.20">
    <property type="entry name" value="MFS general substrate transporter like domains"/>
    <property type="match status" value="1"/>
</dbReference>
<comment type="caution">
    <text evidence="2">The sequence shown here is derived from an EMBL/GenBank/DDBJ whole genome shotgun (WGS) entry which is preliminary data.</text>
</comment>
<reference evidence="2 3" key="1">
    <citation type="journal article" date="2016" name="Sci. Rep.">
        <title>Draft genome sequencing and secretome analysis of fungal phytopathogen Ascochyta rabiei provides insight into the necrotrophic effector repertoire.</title>
        <authorList>
            <person name="Verma S."/>
            <person name="Gazara R.K."/>
            <person name="Nizam S."/>
            <person name="Parween S."/>
            <person name="Chattopadhyay D."/>
            <person name="Verma P.K."/>
        </authorList>
    </citation>
    <scope>NUCLEOTIDE SEQUENCE [LARGE SCALE GENOMIC DNA]</scope>
    <source>
        <strain evidence="2 3">ArDII</strain>
    </source>
</reference>
<dbReference type="EMBL" id="JYNV01000212">
    <property type="protein sequence ID" value="KZM22616.1"/>
    <property type="molecule type" value="Genomic_DNA"/>
</dbReference>
<sequence length="181" mass="20390">MFGKNRNAKQASVSHNSKSASPAYADENHKVTPPTHAASSYMRSLREGNPNEKVEVPMIHSTHELSLGDYLPFGSAMKTGKRTVISRSMTRDCYIKHYAKDDEGNYIGTEKPYPDWQLVFVPNKGTPEDILRQGALCCVSFLFAFFLVPETKGLTLEQVDKMLEETTPRTSQLEASQRLRF</sequence>
<organism evidence="2 3">
    <name type="scientific">Didymella rabiei</name>
    <name type="common">Chickpea ascochyta blight fungus</name>
    <name type="synonym">Mycosphaerella rabiei</name>
    <dbReference type="NCBI Taxonomy" id="5454"/>
    <lineage>
        <taxon>Eukaryota</taxon>
        <taxon>Fungi</taxon>
        <taxon>Dikarya</taxon>
        <taxon>Ascomycota</taxon>
        <taxon>Pezizomycotina</taxon>
        <taxon>Dothideomycetes</taxon>
        <taxon>Pleosporomycetidae</taxon>
        <taxon>Pleosporales</taxon>
        <taxon>Pleosporineae</taxon>
        <taxon>Didymellaceae</taxon>
        <taxon>Ascochyta</taxon>
    </lineage>
</organism>
<evidence type="ECO:0000313" key="2">
    <source>
        <dbReference type="EMBL" id="KZM22616.1"/>
    </source>
</evidence>